<dbReference type="eggNOG" id="ENOG5032KJX">
    <property type="taxonomic scope" value="Bacteria"/>
</dbReference>
<evidence type="ECO:0000313" key="1">
    <source>
        <dbReference type="EMBL" id="EEU30036.1"/>
    </source>
</evidence>
<dbReference type="STRING" id="575594.HMPREF0501_01041"/>
<proteinExistence type="predicted"/>
<sequence length="74" mass="8649">MAKKEKNIEVNVKDLERNHQSIQQVFIGKQLIGEVTTEESRFKALLLSGNQEFIVQSQEEGLETILQQYHLHQR</sequence>
<dbReference type="AlphaFoldDB" id="C7XWN8"/>
<dbReference type="HOGENOM" id="CLU_194417_2_0_9"/>
<evidence type="ECO:0000313" key="2">
    <source>
        <dbReference type="Proteomes" id="UP000003987"/>
    </source>
</evidence>
<protein>
    <recommendedName>
        <fullName evidence="3">DUF2969 domain-containing protein</fullName>
    </recommendedName>
</protein>
<dbReference type="EMBL" id="GG698804">
    <property type="protein sequence ID" value="EEU30036.1"/>
    <property type="molecule type" value="Genomic_DNA"/>
</dbReference>
<reference evidence="1 2" key="1">
    <citation type="submission" date="2009-06" db="EMBL/GenBank/DDBJ databases">
        <title>The Genome Sequence of Lactobacillus coleohominis strain 101-4-CHN.</title>
        <authorList>
            <consortium name="The Broad Institute Genome Sequencing Platform"/>
            <person name="Ward D."/>
            <person name="Young S.K."/>
            <person name="Zeng Q."/>
            <person name="Koehrsen M."/>
            <person name="Alvarado L."/>
            <person name="Berlin A."/>
            <person name="Borenstein D."/>
            <person name="Chen Z."/>
            <person name="Engels R."/>
            <person name="Freedman E."/>
            <person name="Gellesch M."/>
            <person name="Goldberg J."/>
            <person name="Griggs A."/>
            <person name="Gujja S."/>
            <person name="Heiman D."/>
            <person name="Hepburn T."/>
            <person name="Howarth C."/>
            <person name="Jen D."/>
            <person name="Larson L."/>
            <person name="Lewis B."/>
            <person name="Mehta T."/>
            <person name="Park D."/>
            <person name="Pearson M."/>
            <person name="Roberts A."/>
            <person name="Saif S."/>
            <person name="Shea T."/>
            <person name="Shenoy N."/>
            <person name="Sisk P."/>
            <person name="Stolte C."/>
            <person name="Sykes S."/>
            <person name="Walk T."/>
            <person name="White J."/>
            <person name="Yandava C."/>
            <person name="Liu Y."/>
            <person name="Xu Q."/>
            <person name="Lander E."/>
            <person name="Nusbaum C."/>
            <person name="Galagan J."/>
            <person name="Birren B."/>
        </authorList>
    </citation>
    <scope>NUCLEOTIDE SEQUENCE [LARGE SCALE GENOMIC DNA]</scope>
    <source>
        <strain evidence="1 2">101-4-CHN</strain>
    </source>
</reference>
<dbReference type="RefSeq" id="WP_006916885.1">
    <property type="nucleotide sequence ID" value="NZ_GG698804.1"/>
</dbReference>
<dbReference type="Proteomes" id="UP000003987">
    <property type="component" value="Unassembled WGS sequence"/>
</dbReference>
<keyword evidence="2" id="KW-1185">Reference proteome</keyword>
<gene>
    <name evidence="1" type="ORF">HMPREF0501_01041</name>
</gene>
<dbReference type="InterPro" id="IPR021351">
    <property type="entry name" value="DUF2969"/>
</dbReference>
<name>C7XWN8_9LACO</name>
<organism evidence="1 2">
    <name type="scientific">Limosilactobacillus coleohominis 101-4-CHN</name>
    <dbReference type="NCBI Taxonomy" id="575594"/>
    <lineage>
        <taxon>Bacteria</taxon>
        <taxon>Bacillati</taxon>
        <taxon>Bacillota</taxon>
        <taxon>Bacilli</taxon>
        <taxon>Lactobacillales</taxon>
        <taxon>Lactobacillaceae</taxon>
        <taxon>Limosilactobacillus</taxon>
    </lineage>
</organism>
<evidence type="ECO:0008006" key="3">
    <source>
        <dbReference type="Google" id="ProtNLM"/>
    </source>
</evidence>
<accession>C7XWN8</accession>
<dbReference type="Pfam" id="PF11184">
    <property type="entry name" value="DUF2969"/>
    <property type="match status" value="1"/>
</dbReference>
<dbReference type="OrthoDB" id="2299598at2"/>